<accession>A0A1G6VYP1</accession>
<name>A0A1G6VYP1_9BACI</name>
<gene>
    <name evidence="1" type="ORF">SAMN04487767_10757</name>
</gene>
<organism evidence="1 2">
    <name type="scientific">Bacillus wiedmannii</name>
    <dbReference type="NCBI Taxonomy" id="1890302"/>
    <lineage>
        <taxon>Bacteria</taxon>
        <taxon>Bacillati</taxon>
        <taxon>Bacillota</taxon>
        <taxon>Bacilli</taxon>
        <taxon>Bacillales</taxon>
        <taxon>Bacillaceae</taxon>
        <taxon>Bacillus</taxon>
        <taxon>Bacillus cereus group</taxon>
    </lineage>
</organism>
<evidence type="ECO:0000313" key="2">
    <source>
        <dbReference type="Proteomes" id="UP000183507"/>
    </source>
</evidence>
<dbReference type="EMBL" id="FMZR01000007">
    <property type="protein sequence ID" value="SDD57926.1"/>
    <property type="molecule type" value="Genomic_DNA"/>
</dbReference>
<evidence type="ECO:0000313" key="1">
    <source>
        <dbReference type="EMBL" id="SDD57926.1"/>
    </source>
</evidence>
<proteinExistence type="predicted"/>
<dbReference type="Proteomes" id="UP000183507">
    <property type="component" value="Unassembled WGS sequence"/>
</dbReference>
<sequence>MTFNFLELNVDSFTIHSYVKYVSRKIPIFGGIIISGGRTRYINKALWKLKYLIDILMKEIKYEINIFQHTTHLQQLEIMNE</sequence>
<dbReference type="AlphaFoldDB" id="A0A1G6VYP1"/>
<reference evidence="2" key="1">
    <citation type="submission" date="2016-10" db="EMBL/GenBank/DDBJ databases">
        <authorList>
            <person name="Varghese N."/>
        </authorList>
    </citation>
    <scope>NUCLEOTIDE SEQUENCE [LARGE SCALE GENOMIC DNA]</scope>
    <source>
        <strain evidence="2">KPR-7A</strain>
    </source>
</reference>
<protein>
    <submittedName>
        <fullName evidence="1">Uncharacterized protein</fullName>
    </submittedName>
</protein>